<dbReference type="GO" id="GO:0000981">
    <property type="term" value="F:DNA-binding transcription factor activity, RNA polymerase II-specific"/>
    <property type="evidence" value="ECO:0007669"/>
    <property type="project" value="InterPro"/>
</dbReference>
<dbReference type="EMBL" id="JAGPUO010000002">
    <property type="protein sequence ID" value="KAG5665076.1"/>
    <property type="molecule type" value="Genomic_DNA"/>
</dbReference>
<reference evidence="7" key="1">
    <citation type="submission" date="2021-04" db="EMBL/GenBank/DDBJ databases">
        <title>Draft genome of Fusarium avenaceum strain F156N33, isolated from an atmospheric sample in Virginia.</title>
        <authorList>
            <person name="Yang S."/>
            <person name="Vinatzer B.A."/>
            <person name="Coleman J."/>
        </authorList>
    </citation>
    <scope>NUCLEOTIDE SEQUENCE</scope>
    <source>
        <strain evidence="7">F156N33</strain>
    </source>
</reference>
<accession>A0A9P7H9J9</accession>
<dbReference type="Proteomes" id="UP000782241">
    <property type="component" value="Unassembled WGS sequence"/>
</dbReference>
<gene>
    <name evidence="7" type="ORF">KAF25_008810</name>
</gene>
<feature type="compositionally biased region" description="Polar residues" evidence="6">
    <location>
        <begin position="633"/>
        <end position="649"/>
    </location>
</feature>
<keyword evidence="4" id="KW-0804">Transcription</keyword>
<keyword evidence="8" id="KW-1185">Reference proteome</keyword>
<comment type="caution">
    <text evidence="7">The sequence shown here is derived from an EMBL/GenBank/DDBJ whole genome shotgun (WGS) entry which is preliminary data.</text>
</comment>
<dbReference type="PANTHER" id="PTHR47338">
    <property type="entry name" value="ZN(II)2CYS6 TRANSCRIPTION FACTOR (EUROFUNG)-RELATED"/>
    <property type="match status" value="1"/>
</dbReference>
<evidence type="ECO:0000256" key="3">
    <source>
        <dbReference type="ARBA" id="ARBA00023015"/>
    </source>
</evidence>
<dbReference type="PANTHER" id="PTHR47338:SF27">
    <property type="entry name" value="ZN(II)2CYS6 TRANSCRIPTION FACTOR (EUROFUNG)"/>
    <property type="match status" value="1"/>
</dbReference>
<dbReference type="AlphaFoldDB" id="A0A9P7H9J9"/>
<keyword evidence="2" id="KW-0479">Metal-binding</keyword>
<feature type="region of interest" description="Disordered" evidence="6">
    <location>
        <begin position="51"/>
        <end position="76"/>
    </location>
</feature>
<evidence type="ECO:0000313" key="8">
    <source>
        <dbReference type="Proteomes" id="UP000782241"/>
    </source>
</evidence>
<evidence type="ECO:0008006" key="9">
    <source>
        <dbReference type="Google" id="ProtNLM"/>
    </source>
</evidence>
<keyword evidence="5" id="KW-0539">Nucleus</keyword>
<feature type="region of interest" description="Disordered" evidence="6">
    <location>
        <begin position="621"/>
        <end position="653"/>
    </location>
</feature>
<sequence length="699" mass="77012">MSTLSQAESPISRFTFGIAVTIADLEYSIANDPHSSDALVSGLNVVVAKDSSPHAATRRHQTGNASPFSGPSREAHIPMPTDWRHRILAATPVTLSTPSIHDEELSRPGPHDQPEEPALPATTSLPASQAALDQESLVAAQVPMEVALFLFEIYFERHYQAHLLFRKDDFIESYKAGNSCRYVILATFAFASLFLHSVPGGIFQGEIGIAEVSLADWQVIGQRWAEEASQQALMRADEPLTSSAAIAYRASRLLHFDRVHPATTMLDLTAEEKLGSKCFWACWLTKCASLENSRFYIDCWASVEGRQLPGDDDDTAKGPPYFLDKTGKLISSGQNAELSFNSVLIVVQGLWWEVQQFVGLIQGHRGSQSEWASKYCSLDQRLQDLPSHLASCKQDVLSCDPMMTPTPDLARVLSLRSIYELCLVYLYSSVVPALSCRRETPRFSQPMLQQAAEQAYKHSLTITSMVKQYLSSKASTSKLWPIVGYSAYVCAAVQLRRCLAIGSLDQAWYERNKTNLQITSELGKCWMTLRPLHDDMERQFFHARRLMNVRPVALPRCDTGSTSERAYLTHDHVIDSPVELSTHIRIYAASNDDIPSAGAQEGQSTTDGVILTPPVSDAHNASMPSSEFAGPLVSTTTNQPSASSGNAFTEASGDRMPIGNGLELGGDPIWWNQGADLLGEIFSYDFFLPSNISSSENIY</sequence>
<evidence type="ECO:0000256" key="5">
    <source>
        <dbReference type="ARBA" id="ARBA00023242"/>
    </source>
</evidence>
<dbReference type="GO" id="GO:0005634">
    <property type="term" value="C:nucleus"/>
    <property type="evidence" value="ECO:0007669"/>
    <property type="project" value="UniProtKB-SubCell"/>
</dbReference>
<proteinExistence type="predicted"/>
<evidence type="ECO:0000256" key="6">
    <source>
        <dbReference type="SAM" id="MobiDB-lite"/>
    </source>
</evidence>
<evidence type="ECO:0000256" key="1">
    <source>
        <dbReference type="ARBA" id="ARBA00004123"/>
    </source>
</evidence>
<evidence type="ECO:0000313" key="7">
    <source>
        <dbReference type="EMBL" id="KAG5665076.1"/>
    </source>
</evidence>
<dbReference type="CDD" id="cd12148">
    <property type="entry name" value="fungal_TF_MHR"/>
    <property type="match status" value="1"/>
</dbReference>
<feature type="region of interest" description="Disordered" evidence="6">
    <location>
        <begin position="98"/>
        <end position="121"/>
    </location>
</feature>
<keyword evidence="3" id="KW-0805">Transcription regulation</keyword>
<protein>
    <recommendedName>
        <fullName evidence="9">Transcription factor domain-containing protein</fullName>
    </recommendedName>
</protein>
<dbReference type="GO" id="GO:0046872">
    <property type="term" value="F:metal ion binding"/>
    <property type="evidence" value="ECO:0007669"/>
    <property type="project" value="UniProtKB-KW"/>
</dbReference>
<dbReference type="InterPro" id="IPR050815">
    <property type="entry name" value="TF_fung"/>
</dbReference>
<organism evidence="7 8">
    <name type="scientific">Fusarium avenaceum</name>
    <dbReference type="NCBI Taxonomy" id="40199"/>
    <lineage>
        <taxon>Eukaryota</taxon>
        <taxon>Fungi</taxon>
        <taxon>Dikarya</taxon>
        <taxon>Ascomycota</taxon>
        <taxon>Pezizomycotina</taxon>
        <taxon>Sordariomycetes</taxon>
        <taxon>Hypocreomycetidae</taxon>
        <taxon>Hypocreales</taxon>
        <taxon>Nectriaceae</taxon>
        <taxon>Fusarium</taxon>
        <taxon>Fusarium tricinctum species complex</taxon>
    </lineage>
</organism>
<evidence type="ECO:0000256" key="4">
    <source>
        <dbReference type="ARBA" id="ARBA00023163"/>
    </source>
</evidence>
<feature type="compositionally biased region" description="Basic and acidic residues" evidence="6">
    <location>
        <begin position="100"/>
        <end position="114"/>
    </location>
</feature>
<evidence type="ECO:0000256" key="2">
    <source>
        <dbReference type="ARBA" id="ARBA00022723"/>
    </source>
</evidence>
<comment type="subcellular location">
    <subcellularLocation>
        <location evidence="1">Nucleus</location>
    </subcellularLocation>
</comment>
<name>A0A9P7H9J9_9HYPO</name>